<feature type="region of interest" description="Disordered" evidence="14">
    <location>
        <begin position="218"/>
        <end position="280"/>
    </location>
</feature>
<comment type="similarity">
    <text evidence="2 13">Belongs to the tRNA(His) guanylyltransferase family.</text>
</comment>
<keyword evidence="18" id="KW-1185">Reference proteome</keyword>
<keyword evidence="11 13" id="KW-0342">GTP-binding</keyword>
<dbReference type="InterPro" id="IPR025845">
    <property type="entry name" value="Thg1_C_dom"/>
</dbReference>
<dbReference type="InterPro" id="IPR007537">
    <property type="entry name" value="tRNAHis_GuaTrfase_Thg1"/>
</dbReference>
<keyword evidence="7 13" id="KW-0548">Nucleotidyltransferase</keyword>
<name>A0ABR3EYY3_9AGAR</name>
<evidence type="ECO:0000256" key="6">
    <source>
        <dbReference type="ARBA" id="ARBA00022694"/>
    </source>
</evidence>
<evidence type="ECO:0000256" key="10">
    <source>
        <dbReference type="ARBA" id="ARBA00022842"/>
    </source>
</evidence>
<evidence type="ECO:0000256" key="3">
    <source>
        <dbReference type="ARBA" id="ARBA00012511"/>
    </source>
</evidence>
<dbReference type="InterPro" id="IPR038469">
    <property type="entry name" value="tRNAHis_GuaTrfase_Thg1_sf"/>
</dbReference>
<evidence type="ECO:0000313" key="18">
    <source>
        <dbReference type="Proteomes" id="UP001465976"/>
    </source>
</evidence>
<feature type="domain" description="Thg1 C-terminal" evidence="16">
    <location>
        <begin position="138"/>
        <end position="288"/>
    </location>
</feature>
<evidence type="ECO:0000256" key="12">
    <source>
        <dbReference type="ARBA" id="ARBA00032480"/>
    </source>
</evidence>
<dbReference type="PANTHER" id="PTHR12729:SF6">
    <property type="entry name" value="TRNA(HIS) GUANYLYLTRANSFERASE-RELATED"/>
    <property type="match status" value="1"/>
</dbReference>
<feature type="compositionally biased region" description="Basic residues" evidence="14">
    <location>
        <begin position="262"/>
        <end position="275"/>
    </location>
</feature>
<dbReference type="Pfam" id="PF04446">
    <property type="entry name" value="Thg1"/>
    <property type="match status" value="1"/>
</dbReference>
<dbReference type="Proteomes" id="UP001465976">
    <property type="component" value="Unassembled WGS sequence"/>
</dbReference>
<evidence type="ECO:0000256" key="7">
    <source>
        <dbReference type="ARBA" id="ARBA00022695"/>
    </source>
</evidence>
<organism evidence="17 18">
    <name type="scientific">Marasmius crinis-equi</name>
    <dbReference type="NCBI Taxonomy" id="585013"/>
    <lineage>
        <taxon>Eukaryota</taxon>
        <taxon>Fungi</taxon>
        <taxon>Dikarya</taxon>
        <taxon>Basidiomycota</taxon>
        <taxon>Agaricomycotina</taxon>
        <taxon>Agaricomycetes</taxon>
        <taxon>Agaricomycetidae</taxon>
        <taxon>Agaricales</taxon>
        <taxon>Marasmiineae</taxon>
        <taxon>Marasmiaceae</taxon>
        <taxon>Marasmius</taxon>
    </lineage>
</organism>
<keyword evidence="9 13" id="KW-0547">Nucleotide-binding</keyword>
<keyword evidence="6 13" id="KW-0819">tRNA processing</keyword>
<dbReference type="PANTHER" id="PTHR12729">
    <property type="entry name" value="TRNA(HIS) GUANYLYLTRANSFERASE-RELATED"/>
    <property type="match status" value="1"/>
</dbReference>
<comment type="function">
    <text evidence="13">Adds a GMP to the 5'-end of tRNA(His) after transcription and RNase P cleavage.</text>
</comment>
<comment type="catalytic activity">
    <reaction evidence="13">
        <text>a 5'-end ribonucleotide-tRNA(His) + GTP + ATP + H2O = a 5'-end phospho-guanosine-ribonucleotide-tRNA(His) + AMP + 2 diphosphate + H(+)</text>
        <dbReference type="Rhea" id="RHEA:54564"/>
        <dbReference type="Rhea" id="RHEA-COMP:14193"/>
        <dbReference type="Rhea" id="RHEA-COMP:14917"/>
        <dbReference type="ChEBI" id="CHEBI:15377"/>
        <dbReference type="ChEBI" id="CHEBI:15378"/>
        <dbReference type="ChEBI" id="CHEBI:30616"/>
        <dbReference type="ChEBI" id="CHEBI:33019"/>
        <dbReference type="ChEBI" id="CHEBI:37565"/>
        <dbReference type="ChEBI" id="CHEBI:138282"/>
        <dbReference type="ChEBI" id="CHEBI:141847"/>
        <dbReference type="ChEBI" id="CHEBI:456215"/>
        <dbReference type="EC" id="2.7.7.79"/>
    </reaction>
</comment>
<feature type="compositionally biased region" description="Acidic residues" evidence="14">
    <location>
        <begin position="218"/>
        <end position="227"/>
    </location>
</feature>
<keyword evidence="10 13" id="KW-0460">Magnesium</keyword>
<evidence type="ECO:0000256" key="11">
    <source>
        <dbReference type="ARBA" id="ARBA00023134"/>
    </source>
</evidence>
<evidence type="ECO:0000259" key="15">
    <source>
        <dbReference type="Pfam" id="PF04446"/>
    </source>
</evidence>
<evidence type="ECO:0000256" key="13">
    <source>
        <dbReference type="PIRNR" id="PIRNR028980"/>
    </source>
</evidence>
<sequence>MSGSKFAYVKSYELPDPLLPGTFLVFRLDGHSFHRFSDEHNFTKPNDVRALELMDRAAEALMKEYPDIVLGFGESDEYSFLLRKSTSLYQRRQSKIVSTLTSYFTSCYVFHWPSYFPDLPLKYPPSFDGRLVVYPGEKEVRDYFSWRQADTHINNLYNTAFWALVNQGGQTTTEAHATLRGTVSKQKHEILFSRFNINYNDVDARFRKGSVVVRVEIPEEPEPEPEEPAPAPASSETVDEEEKVVARTEEGEKERKQEKKDEKKKKKKKKKKKSAPKTTLQILHCDIISDGFWNEHTGILER</sequence>
<evidence type="ECO:0000259" key="16">
    <source>
        <dbReference type="Pfam" id="PF14413"/>
    </source>
</evidence>
<reference evidence="17 18" key="1">
    <citation type="submission" date="2024-02" db="EMBL/GenBank/DDBJ databases">
        <title>A draft genome for the cacao thread blight pathogen Marasmius crinis-equi.</title>
        <authorList>
            <person name="Cohen S.P."/>
            <person name="Baruah I.K."/>
            <person name="Amoako-Attah I."/>
            <person name="Bukari Y."/>
            <person name="Meinhardt L.W."/>
            <person name="Bailey B.A."/>
        </authorList>
    </citation>
    <scope>NUCLEOTIDE SEQUENCE [LARGE SCALE GENOMIC DNA]</scope>
    <source>
        <strain evidence="17 18">GH-76</strain>
    </source>
</reference>
<gene>
    <name evidence="17" type="primary">THG1</name>
    <name evidence="17" type="ORF">V5O48_013849</name>
</gene>
<dbReference type="PIRSF" id="PIRSF028980">
    <property type="entry name" value="tRNAHis_guanylyltransferase"/>
    <property type="match status" value="1"/>
</dbReference>
<dbReference type="EMBL" id="JBAHYK010001404">
    <property type="protein sequence ID" value="KAL0568142.1"/>
    <property type="molecule type" value="Genomic_DNA"/>
</dbReference>
<dbReference type="GO" id="GO:0008193">
    <property type="term" value="F:tRNA guanylyltransferase activity"/>
    <property type="evidence" value="ECO:0007669"/>
    <property type="project" value="UniProtKB-EC"/>
</dbReference>
<evidence type="ECO:0000256" key="9">
    <source>
        <dbReference type="ARBA" id="ARBA00022741"/>
    </source>
</evidence>
<dbReference type="Gene3D" id="3.30.70.3000">
    <property type="match status" value="1"/>
</dbReference>
<dbReference type="Pfam" id="PF14413">
    <property type="entry name" value="Thg1C"/>
    <property type="match status" value="1"/>
</dbReference>
<keyword evidence="8 13" id="KW-0479">Metal-binding</keyword>
<proteinExistence type="inferred from homology"/>
<feature type="domain" description="tRNAHis guanylyltransferase catalytic" evidence="15">
    <location>
        <begin position="7"/>
        <end position="135"/>
    </location>
</feature>
<evidence type="ECO:0000256" key="5">
    <source>
        <dbReference type="ARBA" id="ARBA00022679"/>
    </source>
</evidence>
<evidence type="ECO:0000313" key="17">
    <source>
        <dbReference type="EMBL" id="KAL0568142.1"/>
    </source>
</evidence>
<dbReference type="EC" id="2.7.7.79" evidence="3 13"/>
<keyword evidence="5 13" id="KW-0808">Transferase</keyword>
<evidence type="ECO:0000256" key="2">
    <source>
        <dbReference type="ARBA" id="ARBA00010113"/>
    </source>
</evidence>
<evidence type="ECO:0000256" key="8">
    <source>
        <dbReference type="ARBA" id="ARBA00022723"/>
    </source>
</evidence>
<protein>
    <recommendedName>
        <fullName evidence="4 13">tRNA(His) guanylyltransferase</fullName>
        <ecNumber evidence="3 13">2.7.7.79</ecNumber>
    </recommendedName>
    <alternativeName>
        <fullName evidence="12 13">tRNA-histidine guanylyltransferase</fullName>
    </alternativeName>
</protein>
<comment type="caution">
    <text evidence="17">The sequence shown here is derived from an EMBL/GenBank/DDBJ whole genome shotgun (WGS) entry which is preliminary data.</text>
</comment>
<evidence type="ECO:0000256" key="14">
    <source>
        <dbReference type="SAM" id="MobiDB-lite"/>
    </source>
</evidence>
<dbReference type="InterPro" id="IPR024956">
    <property type="entry name" value="tRNAHis_GuaTrfase_cat"/>
</dbReference>
<evidence type="ECO:0000256" key="4">
    <source>
        <dbReference type="ARBA" id="ARBA00015443"/>
    </source>
</evidence>
<evidence type="ECO:0000256" key="1">
    <source>
        <dbReference type="ARBA" id="ARBA00001946"/>
    </source>
</evidence>
<feature type="compositionally biased region" description="Basic and acidic residues" evidence="14">
    <location>
        <begin position="243"/>
        <end position="261"/>
    </location>
</feature>
<accession>A0ABR3EYY3</accession>
<comment type="cofactor">
    <cofactor evidence="1 13">
        <name>Mg(2+)</name>
        <dbReference type="ChEBI" id="CHEBI:18420"/>
    </cofactor>
</comment>